<name>A0ABQ1C0G2_9MYCO</name>
<dbReference type="Pfam" id="PF13392">
    <property type="entry name" value="HNH_3"/>
    <property type="match status" value="1"/>
</dbReference>
<dbReference type="InterPro" id="IPR003615">
    <property type="entry name" value="HNH_nuc"/>
</dbReference>
<dbReference type="SUPFAM" id="SSF54060">
    <property type="entry name" value="His-Me finger endonucleases"/>
    <property type="match status" value="1"/>
</dbReference>
<evidence type="ECO:0000313" key="3">
    <source>
        <dbReference type="Proteomes" id="UP000465240"/>
    </source>
</evidence>
<dbReference type="Gene3D" id="3.90.75.20">
    <property type="match status" value="1"/>
</dbReference>
<proteinExistence type="predicted"/>
<dbReference type="InterPro" id="IPR044925">
    <property type="entry name" value="His-Me_finger_sf"/>
</dbReference>
<comment type="caution">
    <text evidence="2">The sequence shown here is derived from an EMBL/GenBank/DDBJ whole genome shotgun (WGS) entry which is preliminary data.</text>
</comment>
<accession>A0ABQ1C0G2</accession>
<gene>
    <name evidence="2" type="ORF">MPRG_11770</name>
</gene>
<sequence length="74" mass="8660">MPVHLLVAAAWLSAPDHLSDFELRKFMHSLVVHKDGNKLNNRRENLAWSSCPGEGSEAFYRWLMKAPPWMRKQR</sequence>
<dbReference type="RefSeq" id="WP_162951412.1">
    <property type="nucleotide sequence ID" value="NZ_CP025546.1"/>
</dbReference>
<dbReference type="EMBL" id="BLKX01000001">
    <property type="protein sequence ID" value="GFG77901.1"/>
    <property type="molecule type" value="Genomic_DNA"/>
</dbReference>
<reference evidence="2 3" key="1">
    <citation type="journal article" date="2019" name="Emerg. Microbes Infect.">
        <title>Comprehensive subspecies identification of 175 nontuberculous mycobacteria species based on 7547 genomic profiles.</title>
        <authorList>
            <person name="Matsumoto Y."/>
            <person name="Kinjo T."/>
            <person name="Motooka D."/>
            <person name="Nabeya D."/>
            <person name="Jung N."/>
            <person name="Uechi K."/>
            <person name="Horii T."/>
            <person name="Iida T."/>
            <person name="Fujita J."/>
            <person name="Nakamura S."/>
        </authorList>
    </citation>
    <scope>NUCLEOTIDE SEQUENCE [LARGE SCALE GENOMIC DNA]</scope>
    <source>
        <strain evidence="2 3">JCM 18565</strain>
    </source>
</reference>
<evidence type="ECO:0000313" key="2">
    <source>
        <dbReference type="EMBL" id="GFG77901.1"/>
    </source>
</evidence>
<dbReference type="Proteomes" id="UP000465240">
    <property type="component" value="Unassembled WGS sequence"/>
</dbReference>
<protein>
    <recommendedName>
        <fullName evidence="1">HNH nuclease domain-containing protein</fullName>
    </recommendedName>
</protein>
<evidence type="ECO:0000259" key="1">
    <source>
        <dbReference type="Pfam" id="PF13392"/>
    </source>
</evidence>
<keyword evidence="3" id="KW-1185">Reference proteome</keyword>
<organism evidence="2 3">
    <name type="scientific">Mycobacterium paragordonae</name>
    <dbReference type="NCBI Taxonomy" id="1389713"/>
    <lineage>
        <taxon>Bacteria</taxon>
        <taxon>Bacillati</taxon>
        <taxon>Actinomycetota</taxon>
        <taxon>Actinomycetes</taxon>
        <taxon>Mycobacteriales</taxon>
        <taxon>Mycobacteriaceae</taxon>
        <taxon>Mycobacterium</taxon>
    </lineage>
</organism>
<feature type="domain" description="HNH nuclease" evidence="1">
    <location>
        <begin position="31"/>
        <end position="49"/>
    </location>
</feature>